<dbReference type="EMBL" id="JBHUDD010000031">
    <property type="protein sequence ID" value="MFD1508567.1"/>
    <property type="molecule type" value="Genomic_DNA"/>
</dbReference>
<organism evidence="2 3">
    <name type="scientific">Lacimonas salitolerans</name>
    <dbReference type="NCBI Taxonomy" id="1323750"/>
    <lineage>
        <taxon>Bacteria</taxon>
        <taxon>Pseudomonadati</taxon>
        <taxon>Pseudomonadota</taxon>
        <taxon>Alphaproteobacteria</taxon>
        <taxon>Rhodobacterales</taxon>
        <taxon>Paracoccaceae</taxon>
        <taxon>Lacimonas</taxon>
    </lineage>
</organism>
<evidence type="ECO:0000313" key="2">
    <source>
        <dbReference type="EMBL" id="MFD1508567.1"/>
    </source>
</evidence>
<keyword evidence="3" id="KW-1185">Reference proteome</keyword>
<dbReference type="RefSeq" id="WP_379913325.1">
    <property type="nucleotide sequence ID" value="NZ_JBHUDD010000031.1"/>
</dbReference>
<protein>
    <submittedName>
        <fullName evidence="2">Excinuclease ABC subunit B</fullName>
    </submittedName>
</protein>
<dbReference type="Proteomes" id="UP001597186">
    <property type="component" value="Unassembled WGS sequence"/>
</dbReference>
<accession>A0ABW4EB64</accession>
<proteinExistence type="predicted"/>
<feature type="chain" id="PRO_5047462593" evidence="1">
    <location>
        <begin position="18"/>
        <end position="143"/>
    </location>
</feature>
<evidence type="ECO:0000256" key="1">
    <source>
        <dbReference type="SAM" id="SignalP"/>
    </source>
</evidence>
<evidence type="ECO:0000313" key="3">
    <source>
        <dbReference type="Proteomes" id="UP001597186"/>
    </source>
</evidence>
<gene>
    <name evidence="2" type="ORF">ACFTOW_04010</name>
</gene>
<keyword evidence="1" id="KW-0732">Signal</keyword>
<name>A0ABW4EB64_9RHOB</name>
<reference evidence="3" key="1">
    <citation type="journal article" date="2019" name="Int. J. Syst. Evol. Microbiol.">
        <title>The Global Catalogue of Microorganisms (GCM) 10K type strain sequencing project: providing services to taxonomists for standard genome sequencing and annotation.</title>
        <authorList>
            <consortium name="The Broad Institute Genomics Platform"/>
            <consortium name="The Broad Institute Genome Sequencing Center for Infectious Disease"/>
            <person name="Wu L."/>
            <person name="Ma J."/>
        </authorList>
    </citation>
    <scope>NUCLEOTIDE SEQUENCE [LARGE SCALE GENOMIC DNA]</scope>
    <source>
        <strain evidence="3">CGMCC 1.12477</strain>
    </source>
</reference>
<comment type="caution">
    <text evidence="2">The sequence shown here is derived from an EMBL/GenBank/DDBJ whole genome shotgun (WGS) entry which is preliminary data.</text>
</comment>
<feature type="signal peptide" evidence="1">
    <location>
        <begin position="1"/>
        <end position="17"/>
    </location>
</feature>
<sequence length="143" mass="15554">MRRLAAGFCLWAGAAQAWEFSATPICTLLHDDDAFTLRVTYDATLPEYRLVLSLRDAPWPGGQTFAITFDGDRPIAIATDRHELSESNTTVSVTDRGFGNVLNGMEFNRTAIATLGDRQIAIPLDGAAEPVRQFRACPAPGLV</sequence>